<evidence type="ECO:0000313" key="1">
    <source>
        <dbReference type="EMBL" id="NCJ06663.1"/>
    </source>
</evidence>
<dbReference type="AlphaFoldDB" id="A0A8K1ZXE2"/>
<reference evidence="1" key="1">
    <citation type="submission" date="2019-12" db="EMBL/GenBank/DDBJ databases">
        <title>High-Quality draft genome sequences of three cyanobacteria isolated from the limestone walls of the Old Cathedral of Coimbra.</title>
        <authorList>
            <person name="Tiago I."/>
            <person name="Soares F."/>
            <person name="Portugal A."/>
        </authorList>
    </citation>
    <scope>NUCLEOTIDE SEQUENCE [LARGE SCALE GENOMIC DNA]</scope>
    <source>
        <strain evidence="1">C</strain>
    </source>
</reference>
<dbReference type="RefSeq" id="WP_161825140.1">
    <property type="nucleotide sequence ID" value="NZ_WVIC01000015.1"/>
</dbReference>
<evidence type="ECO:0000313" key="2">
    <source>
        <dbReference type="Proteomes" id="UP000607397"/>
    </source>
</evidence>
<sequence>MEISQELRAELRWRILQSLEAGGSIGCSIEVLAQMLRRFAPNRSTLLMQLYYLQEKGLLEIGEDKFTQFAKLTAGGIDVVEGAVPCPAGIGRPEDLDGTSI</sequence>
<name>A0A8K1ZXE2_9CYAN</name>
<dbReference type="EMBL" id="WVIC01000015">
    <property type="protein sequence ID" value="NCJ06663.1"/>
    <property type="molecule type" value="Genomic_DNA"/>
</dbReference>
<keyword evidence="2" id="KW-1185">Reference proteome</keyword>
<proteinExistence type="predicted"/>
<gene>
    <name evidence="1" type="ORF">GS597_09120</name>
</gene>
<dbReference type="SUPFAM" id="SSF46785">
    <property type="entry name" value="Winged helix' DNA-binding domain"/>
    <property type="match status" value="1"/>
</dbReference>
<dbReference type="Proteomes" id="UP000607397">
    <property type="component" value="Unassembled WGS sequence"/>
</dbReference>
<organism evidence="1 2">
    <name type="scientific">Petrachloros mirabilis ULC683</name>
    <dbReference type="NCBI Taxonomy" id="2781853"/>
    <lineage>
        <taxon>Bacteria</taxon>
        <taxon>Bacillati</taxon>
        <taxon>Cyanobacteriota</taxon>
        <taxon>Cyanophyceae</taxon>
        <taxon>Synechococcales</taxon>
        <taxon>Petrachlorosaceae</taxon>
        <taxon>Petrachloros</taxon>
        <taxon>Petrachloros mirabilis</taxon>
    </lineage>
</organism>
<comment type="caution">
    <text evidence="1">The sequence shown here is derived from an EMBL/GenBank/DDBJ whole genome shotgun (WGS) entry which is preliminary data.</text>
</comment>
<accession>A0A8K1ZXE2</accession>
<dbReference type="InterPro" id="IPR036390">
    <property type="entry name" value="WH_DNA-bd_sf"/>
</dbReference>
<protein>
    <submittedName>
        <fullName evidence="1">Uncharacterized protein</fullName>
    </submittedName>
</protein>